<evidence type="ECO:0000313" key="2">
    <source>
        <dbReference type="EMBL" id="EZG42831.1"/>
    </source>
</evidence>
<keyword evidence="3" id="KW-1185">Reference proteome</keyword>
<reference evidence="2" key="1">
    <citation type="submission" date="2013-12" db="EMBL/GenBank/DDBJ databases">
        <authorList>
            <person name="Omoto C.K."/>
            <person name="Sibley D."/>
            <person name="Venepally P."/>
            <person name="Hadjithomas M."/>
            <person name="Karamycheva S."/>
            <person name="Brunk B."/>
            <person name="Roos D."/>
            <person name="Caler E."/>
            <person name="Lorenzi H."/>
        </authorList>
    </citation>
    <scope>NUCLEOTIDE SEQUENCE</scope>
</reference>
<proteinExistence type="predicted"/>
<dbReference type="VEuPathDB" id="CryptoDB:GNI_219510"/>
<evidence type="ECO:0000313" key="3">
    <source>
        <dbReference type="Proteomes" id="UP000019763"/>
    </source>
</evidence>
<feature type="region of interest" description="Disordered" evidence="1">
    <location>
        <begin position="1"/>
        <end position="21"/>
    </location>
</feature>
<protein>
    <submittedName>
        <fullName evidence="2">Uncharacterized protein</fullName>
    </submittedName>
</protein>
<dbReference type="RefSeq" id="XP_011133889.1">
    <property type="nucleotide sequence ID" value="XM_011135587.1"/>
</dbReference>
<dbReference type="EMBL" id="AFNH02001735">
    <property type="protein sequence ID" value="EZG42831.1"/>
    <property type="molecule type" value="Genomic_DNA"/>
</dbReference>
<dbReference type="Proteomes" id="UP000019763">
    <property type="component" value="Unassembled WGS sequence"/>
</dbReference>
<comment type="caution">
    <text evidence="2">The sequence shown here is derived from an EMBL/GenBank/DDBJ whole genome shotgun (WGS) entry which is preliminary data.</text>
</comment>
<organism evidence="2 3">
    <name type="scientific">Gregarina niphandrodes</name>
    <name type="common">Septate eugregarine</name>
    <dbReference type="NCBI Taxonomy" id="110365"/>
    <lineage>
        <taxon>Eukaryota</taxon>
        <taxon>Sar</taxon>
        <taxon>Alveolata</taxon>
        <taxon>Apicomplexa</taxon>
        <taxon>Conoidasida</taxon>
        <taxon>Gregarinasina</taxon>
        <taxon>Eugregarinorida</taxon>
        <taxon>Gregarinidae</taxon>
        <taxon>Gregarina</taxon>
    </lineage>
</organism>
<name>A0A023AVQ9_GRENI</name>
<accession>A0A023AVQ9</accession>
<evidence type="ECO:0000256" key="1">
    <source>
        <dbReference type="SAM" id="MobiDB-lite"/>
    </source>
</evidence>
<sequence length="528" mass="58071">MTQDIDPRQETVNSRPAPKRPPFVRKVVNLKGFFVAMRDEIDRKIAAGRVVVPEEHRVSTGDSPRGARVDAEVVADASAAPRGVPAGGRAQRVPQRTATGTVGMGENVVGVTHHADAAGVPGRADPSSPTSGGDSSSTVIECRETRNVVIPGIEGTVRIRIDNPRVYQEFRDNKDFLEATTSKTSINVEGSAVPVVVNSPLEPVMPLTSAKPSVIDKVLVRDSLVRKMGVDGFVKGVMTIEARIDVTRYREIVAAIERIDTLRTALPFHTQGMAAALNLMPWYYGPEPAPRYRDTCIRTGYGRDVVYHTPLVELWDIITQGTRQRRPRVAPTEEEWVNAIRIGLNVDPEEDDIPAGVEEDEVSEASIQRHRAPDMADVFYTVPQAYNISRDPLFLAWLFPAHGVSEAGVSITGCSPYADNSVALYGDTVVSASMDDFEAIHDLRRRGLNLEVHELAERLLEAAYGRLQLVPQVPVSLFVASRRMEGFPIDLVAKYRTALSNISGMNEQEPVRAHTDRDSDFYKYSVLA</sequence>
<dbReference type="GeneID" id="22916594"/>
<feature type="compositionally biased region" description="Low complexity" evidence="1">
    <location>
        <begin position="125"/>
        <end position="138"/>
    </location>
</feature>
<dbReference type="AlphaFoldDB" id="A0A023AVQ9"/>
<gene>
    <name evidence="2" type="ORF">GNI_219510</name>
</gene>
<feature type="region of interest" description="Disordered" evidence="1">
    <location>
        <begin position="117"/>
        <end position="138"/>
    </location>
</feature>